<organism evidence="9 10">
    <name type="scientific">Testicularia cyperi</name>
    <dbReference type="NCBI Taxonomy" id="1882483"/>
    <lineage>
        <taxon>Eukaryota</taxon>
        <taxon>Fungi</taxon>
        <taxon>Dikarya</taxon>
        <taxon>Basidiomycota</taxon>
        <taxon>Ustilaginomycotina</taxon>
        <taxon>Ustilaginomycetes</taxon>
        <taxon>Ustilaginales</taxon>
        <taxon>Anthracoideaceae</taxon>
        <taxon>Testicularia</taxon>
    </lineage>
</organism>
<comment type="similarity">
    <text evidence="1">Belongs to the APC5 family.</text>
</comment>
<reference evidence="9 10" key="1">
    <citation type="journal article" date="2018" name="Mol. Biol. Evol.">
        <title>Broad Genomic Sampling Reveals a Smut Pathogenic Ancestry of the Fungal Clade Ustilaginomycotina.</title>
        <authorList>
            <person name="Kijpornyongpan T."/>
            <person name="Mondo S.J."/>
            <person name="Barry K."/>
            <person name="Sandor L."/>
            <person name="Lee J."/>
            <person name="Lipzen A."/>
            <person name="Pangilinan J."/>
            <person name="LaButti K."/>
            <person name="Hainaut M."/>
            <person name="Henrissat B."/>
            <person name="Grigoriev I.V."/>
            <person name="Spatafora J.W."/>
            <person name="Aime M.C."/>
        </authorList>
    </citation>
    <scope>NUCLEOTIDE SEQUENCE [LARGE SCALE GENOMIC DNA]</scope>
    <source>
        <strain evidence="9 10">MCA 3645</strain>
    </source>
</reference>
<keyword evidence="4" id="KW-0498">Mitosis</keyword>
<accession>A0A317XY86</accession>
<dbReference type="PANTHER" id="PTHR12830">
    <property type="entry name" value="ANAPHASE-PROMOTING COMPLEX SUBUNIT 5"/>
    <property type="match status" value="1"/>
</dbReference>
<keyword evidence="10" id="KW-1185">Reference proteome</keyword>
<evidence type="ECO:0000313" key="9">
    <source>
        <dbReference type="EMBL" id="PWZ02890.1"/>
    </source>
</evidence>
<sequence length="650" mass="73323">MDAKMSLPGELDGEAIAILVLFHFHCRVQQTDDAQPCRKRLLLWLMDKVYGEQPSSPSFQVFADELKIALASEDDGQAQIVFDYLANMLSFVDIPDGLTKLFDEKFSMILPNYEQMGVLNTSDIFFERRSFFGLYFRRARLVFDSLDLQARNELTKSTRTWREGDFDRLDRATSSPGWQHDARLSAFRQYQLGLLRGDYTQAKDNMEKLFDFFAPGADHELHQYTLLHLAAFHLQSGSHPAARTVLQEAISLARSANDHECILACESLMNRILGVGSSLFSSSDRMQRHMGPPKTVRDASWQAQQDRHRGRPLTTIVHDLDNAVQLTESTPHGMPSLQISLELMDDAKRRDGNATAETAVELAQMWSSSGQGALAAVYRQVSCGQDTNSNSVLDSHIDARTMGQCQEAWKLAEQGRYQQALCLLISPQTYKAHSFNEHQEWVTTMADVLWLRARRRGEHQTLRILSEKLPSRKQRSVDIDVEEAVEAPTALVNLALQHLESNARGSVNAALDEFANSFKYPSELSTEERIESLLVKARNRLDGQQPMLALLPALSALSEAKRLDYGHLARTSTVLLAETLGLHLLLPRRALTLLEREVGSCLVGQDVELRAQARWTYARLLLACSTSKTDEELHRVLQWMTAAEQGEFCD</sequence>
<dbReference type="EMBL" id="KZ819188">
    <property type="protein sequence ID" value="PWZ02890.1"/>
    <property type="molecule type" value="Genomic_DNA"/>
</dbReference>
<evidence type="ECO:0000256" key="5">
    <source>
        <dbReference type="ARBA" id="ARBA00022786"/>
    </source>
</evidence>
<dbReference type="GO" id="GO:0051301">
    <property type="term" value="P:cell division"/>
    <property type="evidence" value="ECO:0007669"/>
    <property type="project" value="UniProtKB-KW"/>
</dbReference>
<keyword evidence="3" id="KW-0132">Cell division</keyword>
<evidence type="ECO:0000256" key="7">
    <source>
        <dbReference type="SAM" id="MobiDB-lite"/>
    </source>
</evidence>
<keyword evidence="5" id="KW-0833">Ubl conjugation pathway</keyword>
<dbReference type="GO" id="GO:0045842">
    <property type="term" value="P:positive regulation of mitotic metaphase/anaphase transition"/>
    <property type="evidence" value="ECO:0007669"/>
    <property type="project" value="TreeGrafter"/>
</dbReference>
<evidence type="ECO:0000256" key="2">
    <source>
        <dbReference type="ARBA" id="ARBA00016066"/>
    </source>
</evidence>
<evidence type="ECO:0000256" key="1">
    <source>
        <dbReference type="ARBA" id="ARBA00007450"/>
    </source>
</evidence>
<proteinExistence type="inferred from homology"/>
<dbReference type="PANTHER" id="PTHR12830:SF9">
    <property type="entry name" value="ANAPHASE-PROMOTING COMPLEX SUBUNIT 5"/>
    <property type="match status" value="1"/>
</dbReference>
<feature type="domain" description="Anaphase-promoting complex subunit 5" evidence="8">
    <location>
        <begin position="189"/>
        <end position="271"/>
    </location>
</feature>
<evidence type="ECO:0000256" key="6">
    <source>
        <dbReference type="ARBA" id="ARBA00023306"/>
    </source>
</evidence>
<dbReference type="GO" id="GO:0070979">
    <property type="term" value="P:protein K11-linked ubiquitination"/>
    <property type="evidence" value="ECO:0007669"/>
    <property type="project" value="TreeGrafter"/>
</dbReference>
<evidence type="ECO:0000256" key="3">
    <source>
        <dbReference type="ARBA" id="ARBA00022618"/>
    </source>
</evidence>
<evidence type="ECO:0000313" key="10">
    <source>
        <dbReference type="Proteomes" id="UP000246740"/>
    </source>
</evidence>
<protein>
    <recommendedName>
        <fullName evidence="2">Anaphase-promoting complex subunit 5</fullName>
    </recommendedName>
</protein>
<evidence type="ECO:0000259" key="8">
    <source>
        <dbReference type="Pfam" id="PF12862"/>
    </source>
</evidence>
<gene>
    <name evidence="9" type="ORF">BCV70DRAFT_197146</name>
</gene>
<evidence type="ECO:0000256" key="4">
    <source>
        <dbReference type="ARBA" id="ARBA00022776"/>
    </source>
</evidence>
<dbReference type="OrthoDB" id="2504561at2759"/>
<name>A0A317XY86_9BASI</name>
<dbReference type="STRING" id="1882483.A0A317XY86"/>
<dbReference type="Proteomes" id="UP000246740">
    <property type="component" value="Unassembled WGS sequence"/>
</dbReference>
<dbReference type="GO" id="GO:0031145">
    <property type="term" value="P:anaphase-promoting complex-dependent catabolic process"/>
    <property type="evidence" value="ECO:0007669"/>
    <property type="project" value="TreeGrafter"/>
</dbReference>
<dbReference type="GO" id="GO:0005680">
    <property type="term" value="C:anaphase-promoting complex"/>
    <property type="evidence" value="ECO:0007669"/>
    <property type="project" value="InterPro"/>
</dbReference>
<feature type="region of interest" description="Disordered" evidence="7">
    <location>
        <begin position="283"/>
        <end position="308"/>
    </location>
</feature>
<dbReference type="InParanoid" id="A0A317XY86"/>
<keyword evidence="6" id="KW-0131">Cell cycle</keyword>
<dbReference type="InterPro" id="IPR037679">
    <property type="entry name" value="Apc5"/>
</dbReference>
<dbReference type="InterPro" id="IPR026000">
    <property type="entry name" value="Apc5_dom"/>
</dbReference>
<dbReference type="Pfam" id="PF12862">
    <property type="entry name" value="ANAPC5"/>
    <property type="match status" value="1"/>
</dbReference>
<dbReference type="AlphaFoldDB" id="A0A317XY86"/>